<name>A0A1B7TGN5_9ASCO</name>
<sequence>MGSEEEYIPDENELLKDVAENAVFNIALLEEQQILHENEGNIVAPIITSEPTDAEIDSQLKISTAKTTVKKRGRTKGVKSKKIKIENEEEEEGAMNEYLDNSYNHNEDEDFIPESKTKRKKTTTVFKKPRKNASAASKAAKDTINIEDYLFKVNRENESRQELIFSDKETIKDQLTLLTKAQLKIEKVVGTSDKETLVRYARCLNWFKTPLPPPTEEGADVKFMPLELYPFLDKNKIKLLSQNTQLINLALLPSSHSTTGSKKQKITFDDTSKLYELETNQSMKLPEKICGTSRNGYVINHGTDTQVTDSKWVTFNDRQFYIVSKITGRSFLDKAYDPKLSMFYNKEHEEEEEELEDENGDDSEEGLNFIIEIWEFKKNVGLIMLKDYMHNFGILTQLELIPGSMKTIEAGGNNYIQFLLSFSAQSESIKIVELDTSMQGEESMIELITSPLVNIKYLNDKITSYCLITNTLMCVGTYSGRVALFDLNESDKIPTITTKVGETLVDQVVSIADTTVIAASLYDGQVIIFDYKCISTTITTISKNVWISPPIIESTDFTKGILHTDGQRSLFNSPLNCLDAKFCSLNITSIISCIKSSKHHPYILVGTSNGEIDIVNSFLKSLLSKRAQSDCVYTKIFNWRFDQANKVYQLDGTYEVAKTTKLKGSNEFAFNYKGCAIKKCEWIDDPSGERYFSFLNSAGITVITKLD</sequence>
<evidence type="ECO:0000256" key="1">
    <source>
        <dbReference type="SAM" id="MobiDB-lite"/>
    </source>
</evidence>
<evidence type="ECO:0008006" key="4">
    <source>
        <dbReference type="Google" id="ProtNLM"/>
    </source>
</evidence>
<feature type="compositionally biased region" description="Basic residues" evidence="1">
    <location>
        <begin position="117"/>
        <end position="131"/>
    </location>
</feature>
<evidence type="ECO:0000313" key="2">
    <source>
        <dbReference type="EMBL" id="OBA27825.1"/>
    </source>
</evidence>
<comment type="caution">
    <text evidence="2">The sequence shown here is derived from an EMBL/GenBank/DDBJ whole genome shotgun (WGS) entry which is preliminary data.</text>
</comment>
<dbReference type="Proteomes" id="UP000092321">
    <property type="component" value="Unassembled WGS sequence"/>
</dbReference>
<dbReference type="Gene3D" id="2.130.10.10">
    <property type="entry name" value="YVTN repeat-like/Quinoprotein amine dehydrogenase"/>
    <property type="match status" value="1"/>
</dbReference>
<gene>
    <name evidence="2" type="ORF">HANVADRAFT_1320</name>
</gene>
<protein>
    <recommendedName>
        <fullName evidence="4">WD40 repeat-like protein</fullName>
    </recommendedName>
</protein>
<proteinExistence type="predicted"/>
<dbReference type="OrthoDB" id="4703at2759"/>
<organism evidence="2 3">
    <name type="scientific">Hanseniaspora valbyensis NRRL Y-1626</name>
    <dbReference type="NCBI Taxonomy" id="766949"/>
    <lineage>
        <taxon>Eukaryota</taxon>
        <taxon>Fungi</taxon>
        <taxon>Dikarya</taxon>
        <taxon>Ascomycota</taxon>
        <taxon>Saccharomycotina</taxon>
        <taxon>Saccharomycetes</taxon>
        <taxon>Saccharomycodales</taxon>
        <taxon>Saccharomycodaceae</taxon>
        <taxon>Hanseniaspora</taxon>
    </lineage>
</organism>
<accession>A0A1B7TGN5</accession>
<dbReference type="InterPro" id="IPR015943">
    <property type="entry name" value="WD40/YVTN_repeat-like_dom_sf"/>
</dbReference>
<reference evidence="3" key="1">
    <citation type="journal article" date="2016" name="Proc. Natl. Acad. Sci. U.S.A.">
        <title>Comparative genomics of biotechnologically important yeasts.</title>
        <authorList>
            <person name="Riley R."/>
            <person name="Haridas S."/>
            <person name="Wolfe K.H."/>
            <person name="Lopes M.R."/>
            <person name="Hittinger C.T."/>
            <person name="Goeker M."/>
            <person name="Salamov A.A."/>
            <person name="Wisecaver J.H."/>
            <person name="Long T.M."/>
            <person name="Calvey C.H."/>
            <person name="Aerts A.L."/>
            <person name="Barry K.W."/>
            <person name="Choi C."/>
            <person name="Clum A."/>
            <person name="Coughlan A.Y."/>
            <person name="Deshpande S."/>
            <person name="Douglass A.P."/>
            <person name="Hanson S.J."/>
            <person name="Klenk H.-P."/>
            <person name="LaButti K.M."/>
            <person name="Lapidus A."/>
            <person name="Lindquist E.A."/>
            <person name="Lipzen A.M."/>
            <person name="Meier-Kolthoff J.P."/>
            <person name="Ohm R.A."/>
            <person name="Otillar R.P."/>
            <person name="Pangilinan J.L."/>
            <person name="Peng Y."/>
            <person name="Rokas A."/>
            <person name="Rosa C.A."/>
            <person name="Scheuner C."/>
            <person name="Sibirny A.A."/>
            <person name="Slot J.C."/>
            <person name="Stielow J.B."/>
            <person name="Sun H."/>
            <person name="Kurtzman C.P."/>
            <person name="Blackwell M."/>
            <person name="Grigoriev I.V."/>
            <person name="Jeffries T.W."/>
        </authorList>
    </citation>
    <scope>NUCLEOTIDE SEQUENCE [LARGE SCALE GENOMIC DNA]</scope>
    <source>
        <strain evidence="3">NRRL Y-1626</strain>
    </source>
</reference>
<keyword evidence="3" id="KW-1185">Reference proteome</keyword>
<feature type="region of interest" description="Disordered" evidence="1">
    <location>
        <begin position="88"/>
        <end position="138"/>
    </location>
</feature>
<dbReference type="InterPro" id="IPR036322">
    <property type="entry name" value="WD40_repeat_dom_sf"/>
</dbReference>
<dbReference type="AlphaFoldDB" id="A0A1B7TGN5"/>
<dbReference type="EMBL" id="LXPE01000006">
    <property type="protein sequence ID" value="OBA27825.1"/>
    <property type="molecule type" value="Genomic_DNA"/>
</dbReference>
<dbReference type="SUPFAM" id="SSF50978">
    <property type="entry name" value="WD40 repeat-like"/>
    <property type="match status" value="1"/>
</dbReference>
<evidence type="ECO:0000313" key="3">
    <source>
        <dbReference type="Proteomes" id="UP000092321"/>
    </source>
</evidence>